<accession>A0ABP0TEX1</accession>
<name>A0ABP0TEX1_9BRYO</name>
<dbReference type="InterPro" id="IPR027443">
    <property type="entry name" value="IPNS-like_sf"/>
</dbReference>
<evidence type="ECO:0000313" key="5">
    <source>
        <dbReference type="EMBL" id="CAK9194849.1"/>
    </source>
</evidence>
<evidence type="ECO:0000259" key="4">
    <source>
        <dbReference type="PROSITE" id="PS51471"/>
    </source>
</evidence>
<evidence type="ECO:0000256" key="3">
    <source>
        <dbReference type="RuleBase" id="RU003682"/>
    </source>
</evidence>
<dbReference type="SUPFAM" id="SSF51197">
    <property type="entry name" value="Clavaminate synthase-like"/>
    <property type="match status" value="1"/>
</dbReference>
<comment type="similarity">
    <text evidence="3">Belongs to the iron/ascorbate-dependent oxidoreductase family.</text>
</comment>
<dbReference type="Pfam" id="PF03171">
    <property type="entry name" value="2OG-FeII_Oxy"/>
    <property type="match status" value="1"/>
</dbReference>
<gene>
    <name evidence="5" type="ORF">CSSPTR1EN2_LOCUS2731</name>
</gene>
<dbReference type="Gene3D" id="2.60.120.330">
    <property type="entry name" value="B-lactam Antibiotic, Isopenicillin N Synthase, Chain"/>
    <property type="match status" value="1"/>
</dbReference>
<dbReference type="EMBL" id="OZ019902">
    <property type="protein sequence ID" value="CAK9194849.1"/>
    <property type="molecule type" value="Genomic_DNA"/>
</dbReference>
<keyword evidence="1 3" id="KW-0479">Metal-binding</keyword>
<dbReference type="InterPro" id="IPR044861">
    <property type="entry name" value="IPNS-like_FE2OG_OXY"/>
</dbReference>
<evidence type="ECO:0000313" key="6">
    <source>
        <dbReference type="Proteomes" id="UP001497512"/>
    </source>
</evidence>
<dbReference type="Pfam" id="PF14226">
    <property type="entry name" value="DIOX_N"/>
    <property type="match status" value="1"/>
</dbReference>
<evidence type="ECO:0000256" key="1">
    <source>
        <dbReference type="ARBA" id="ARBA00022723"/>
    </source>
</evidence>
<organism evidence="5 6">
    <name type="scientific">Sphagnum troendelagicum</name>
    <dbReference type="NCBI Taxonomy" id="128251"/>
    <lineage>
        <taxon>Eukaryota</taxon>
        <taxon>Viridiplantae</taxon>
        <taxon>Streptophyta</taxon>
        <taxon>Embryophyta</taxon>
        <taxon>Bryophyta</taxon>
        <taxon>Sphagnophytina</taxon>
        <taxon>Sphagnopsida</taxon>
        <taxon>Sphagnales</taxon>
        <taxon>Sphagnaceae</taxon>
        <taxon>Sphagnum</taxon>
    </lineage>
</organism>
<sequence>MGFVGQVGHGNDDELIAKKMVEAAEKWGFFGVMNHSVSLELITRLQAHARRFFNLPMEQKLKGGRTEKIRTGYVAGSPNFFPQKWWSEAVFLDWNPTQLQQFFERVWSQECDYHDIQADVLEYTAAMGKLARRTLSILAAGLGLNRDQFNRYFREESTSVLRINHYPPCPHPDKIEGLDEHRDPMLITILHQDDVGGLQILKDGKWVGIQPNPETFIVNIGDILMMMSNERFQSVMHRAVTNSSKPRMSLVFGCIPVDDDVITIPEKLVDSNHPAKFIPFTWKDFRKNIYCEDRMDIYCSLEEEVISN</sequence>
<dbReference type="InterPro" id="IPR050231">
    <property type="entry name" value="Iron_ascorbate_oxido_reductase"/>
</dbReference>
<dbReference type="Proteomes" id="UP001497512">
    <property type="component" value="Chromosome 10"/>
</dbReference>
<keyword evidence="3" id="KW-0560">Oxidoreductase</keyword>
<dbReference type="InterPro" id="IPR026992">
    <property type="entry name" value="DIOX_N"/>
</dbReference>
<proteinExistence type="inferred from homology"/>
<dbReference type="PROSITE" id="PS51471">
    <property type="entry name" value="FE2OG_OXY"/>
    <property type="match status" value="1"/>
</dbReference>
<reference evidence="5" key="1">
    <citation type="submission" date="2024-02" db="EMBL/GenBank/DDBJ databases">
        <authorList>
            <consortium name="ELIXIR-Norway"/>
            <consortium name="Elixir Norway"/>
        </authorList>
    </citation>
    <scope>NUCLEOTIDE SEQUENCE</scope>
</reference>
<keyword evidence="2 3" id="KW-0408">Iron</keyword>
<dbReference type="PANTHER" id="PTHR47990">
    <property type="entry name" value="2-OXOGLUTARATE (2OG) AND FE(II)-DEPENDENT OXYGENASE SUPERFAMILY PROTEIN-RELATED"/>
    <property type="match status" value="1"/>
</dbReference>
<dbReference type="InterPro" id="IPR005123">
    <property type="entry name" value="Oxoglu/Fe-dep_dioxygenase_dom"/>
</dbReference>
<evidence type="ECO:0000256" key="2">
    <source>
        <dbReference type="ARBA" id="ARBA00023004"/>
    </source>
</evidence>
<keyword evidence="6" id="KW-1185">Reference proteome</keyword>
<protein>
    <recommendedName>
        <fullName evidence="4">Fe2OG dioxygenase domain-containing protein</fullName>
    </recommendedName>
</protein>
<feature type="domain" description="Fe2OG dioxygenase" evidence="4">
    <location>
        <begin position="156"/>
        <end position="256"/>
    </location>
</feature>